<dbReference type="PROSITE" id="PS51186">
    <property type="entry name" value="GNAT"/>
    <property type="match status" value="1"/>
</dbReference>
<dbReference type="EMBL" id="JAFBER010000001">
    <property type="protein sequence ID" value="MBM7643837.1"/>
    <property type="molecule type" value="Genomic_DNA"/>
</dbReference>
<evidence type="ECO:0000313" key="2">
    <source>
        <dbReference type="EMBL" id="MBM7643837.1"/>
    </source>
</evidence>
<protein>
    <submittedName>
        <fullName evidence="2">GNAT superfamily N-acetyltransferase</fullName>
    </submittedName>
</protein>
<dbReference type="InterPro" id="IPR016181">
    <property type="entry name" value="Acyl_CoA_acyltransferase"/>
</dbReference>
<dbReference type="InterPro" id="IPR000182">
    <property type="entry name" value="GNAT_dom"/>
</dbReference>
<keyword evidence="3" id="KW-1185">Reference proteome</keyword>
<dbReference type="InterPro" id="IPR050276">
    <property type="entry name" value="MshD_Acetyltransferase"/>
</dbReference>
<reference evidence="2 3" key="1">
    <citation type="submission" date="2021-01" db="EMBL/GenBank/DDBJ databases">
        <title>Genomic Encyclopedia of Type Strains, Phase IV (KMG-IV): sequencing the most valuable type-strain genomes for metagenomic binning, comparative biology and taxonomic classification.</title>
        <authorList>
            <person name="Goeker M."/>
        </authorList>
    </citation>
    <scope>NUCLEOTIDE SEQUENCE [LARGE SCALE GENOMIC DNA]</scope>
    <source>
        <strain evidence="2 3">DSM 28236</strain>
    </source>
</reference>
<dbReference type="Gene3D" id="3.40.630.30">
    <property type="match status" value="1"/>
</dbReference>
<evidence type="ECO:0000313" key="3">
    <source>
        <dbReference type="Proteomes" id="UP000808914"/>
    </source>
</evidence>
<sequence>MKIRKASPKDAAAMAIVHINSWRTTYQNIIPASYLNQLTEEKRRKKWRDILTHENHITFIAENTCGQVIGFADGGKERTGKYEDGTGKLYAIYILKEYQGKGIGRMLFKSVAEKLKKAGFHSMIVWVLQDNQSRRFYEALGGKAAAEK</sequence>
<gene>
    <name evidence="2" type="ORF">JOD45_000028</name>
</gene>
<dbReference type="Proteomes" id="UP000808914">
    <property type="component" value="Unassembled WGS sequence"/>
</dbReference>
<dbReference type="PANTHER" id="PTHR43617">
    <property type="entry name" value="L-AMINO ACID N-ACETYLTRANSFERASE"/>
    <property type="match status" value="1"/>
</dbReference>
<dbReference type="SUPFAM" id="SSF55729">
    <property type="entry name" value="Acyl-CoA N-acyltransferases (Nat)"/>
    <property type="match status" value="1"/>
</dbReference>
<comment type="caution">
    <text evidence="2">The sequence shown here is derived from an EMBL/GenBank/DDBJ whole genome shotgun (WGS) entry which is preliminary data.</text>
</comment>
<proteinExistence type="predicted"/>
<accession>A0ABS2PX16</accession>
<evidence type="ECO:0000259" key="1">
    <source>
        <dbReference type="PROSITE" id="PS51186"/>
    </source>
</evidence>
<organism evidence="2 3">
    <name type="scientific">Scopulibacillus daqui</name>
    <dbReference type="NCBI Taxonomy" id="1469162"/>
    <lineage>
        <taxon>Bacteria</taxon>
        <taxon>Bacillati</taxon>
        <taxon>Bacillota</taxon>
        <taxon>Bacilli</taxon>
        <taxon>Bacillales</taxon>
        <taxon>Sporolactobacillaceae</taxon>
        <taxon>Scopulibacillus</taxon>
    </lineage>
</organism>
<dbReference type="PANTHER" id="PTHR43617:SF30">
    <property type="entry name" value="HISTONE ACETYLTRANSFERASE"/>
    <property type="match status" value="1"/>
</dbReference>
<name>A0ABS2PX16_9BACL</name>
<dbReference type="RefSeq" id="WP_205001776.1">
    <property type="nucleotide sequence ID" value="NZ_JAFBER010000001.1"/>
</dbReference>
<dbReference type="Pfam" id="PF00583">
    <property type="entry name" value="Acetyltransf_1"/>
    <property type="match status" value="1"/>
</dbReference>
<dbReference type="CDD" id="cd04301">
    <property type="entry name" value="NAT_SF"/>
    <property type="match status" value="1"/>
</dbReference>
<feature type="domain" description="N-acetyltransferase" evidence="1">
    <location>
        <begin position="1"/>
        <end position="148"/>
    </location>
</feature>